<proteinExistence type="predicted"/>
<gene>
    <name evidence="1" type="ORF">METZ01_LOCUS294652</name>
</gene>
<feature type="non-terminal residue" evidence="1">
    <location>
        <position position="47"/>
    </location>
</feature>
<accession>A0A382LZ98</accession>
<dbReference type="AlphaFoldDB" id="A0A382LZ98"/>
<evidence type="ECO:0000313" key="1">
    <source>
        <dbReference type="EMBL" id="SVC41798.1"/>
    </source>
</evidence>
<organism evidence="1">
    <name type="scientific">marine metagenome</name>
    <dbReference type="NCBI Taxonomy" id="408172"/>
    <lineage>
        <taxon>unclassified sequences</taxon>
        <taxon>metagenomes</taxon>
        <taxon>ecological metagenomes</taxon>
    </lineage>
</organism>
<dbReference type="EMBL" id="UINC01090131">
    <property type="protein sequence ID" value="SVC41798.1"/>
    <property type="molecule type" value="Genomic_DNA"/>
</dbReference>
<reference evidence="1" key="1">
    <citation type="submission" date="2018-05" db="EMBL/GenBank/DDBJ databases">
        <authorList>
            <person name="Lanie J.A."/>
            <person name="Ng W.-L."/>
            <person name="Kazmierczak K.M."/>
            <person name="Andrzejewski T.M."/>
            <person name="Davidsen T.M."/>
            <person name="Wayne K.J."/>
            <person name="Tettelin H."/>
            <person name="Glass J.I."/>
            <person name="Rusch D."/>
            <person name="Podicherti R."/>
            <person name="Tsui H.-C.T."/>
            <person name="Winkler M.E."/>
        </authorList>
    </citation>
    <scope>NUCLEOTIDE SEQUENCE</scope>
</reference>
<sequence>MGDVVYTSKIGVERIRGPLRKARLPATEEPVMFGVHGAIAEHYGVEG</sequence>
<name>A0A382LZ98_9ZZZZ</name>
<protein>
    <submittedName>
        <fullName evidence="1">Uncharacterized protein</fullName>
    </submittedName>
</protein>